<accession>A0A915EBA3</accession>
<keyword evidence="1" id="KW-1185">Reference proteome</keyword>
<reference evidence="2" key="1">
    <citation type="submission" date="2022-11" db="UniProtKB">
        <authorList>
            <consortium name="WormBaseParasite"/>
        </authorList>
    </citation>
    <scope>IDENTIFICATION</scope>
</reference>
<evidence type="ECO:0000313" key="1">
    <source>
        <dbReference type="Proteomes" id="UP000887574"/>
    </source>
</evidence>
<protein>
    <submittedName>
        <fullName evidence="2">Uncharacterized protein</fullName>
    </submittedName>
</protein>
<dbReference type="WBParaSite" id="jg4337">
    <property type="protein sequence ID" value="jg4337"/>
    <property type="gene ID" value="jg4337"/>
</dbReference>
<evidence type="ECO:0000313" key="2">
    <source>
        <dbReference type="WBParaSite" id="jg4337"/>
    </source>
</evidence>
<dbReference type="Proteomes" id="UP000887574">
    <property type="component" value="Unplaced"/>
</dbReference>
<dbReference type="AlphaFoldDB" id="A0A915EBA3"/>
<proteinExistence type="predicted"/>
<sequence length="161" mass="17656">MIPPMVQMQPQGGYYVAPAPFQPSHSHPPPNSYVAGQQIIQNTSGFVSAQQFYQQGGHPMVMGQSAVSHGYPSTANQTLPTSSIASSHQMIPMVQNPMNYPLNNGSLQMVLPMHQMTYYPPVTVSHSGPPPNYMPGQPMVLSAPHGQYMNQPQFYQQNSNQ</sequence>
<organism evidence="1 2">
    <name type="scientific">Ditylenchus dipsaci</name>
    <dbReference type="NCBI Taxonomy" id="166011"/>
    <lineage>
        <taxon>Eukaryota</taxon>
        <taxon>Metazoa</taxon>
        <taxon>Ecdysozoa</taxon>
        <taxon>Nematoda</taxon>
        <taxon>Chromadorea</taxon>
        <taxon>Rhabditida</taxon>
        <taxon>Tylenchina</taxon>
        <taxon>Tylenchomorpha</taxon>
        <taxon>Sphaerularioidea</taxon>
        <taxon>Anguinidae</taxon>
        <taxon>Anguininae</taxon>
        <taxon>Ditylenchus</taxon>
    </lineage>
</organism>
<name>A0A915EBA3_9BILA</name>